<dbReference type="EMBL" id="JACBYR010000002">
    <property type="protein sequence ID" value="NYE85316.1"/>
    <property type="molecule type" value="Genomic_DNA"/>
</dbReference>
<comment type="similarity">
    <text evidence="1">Belongs to the UPF0065 (bug) family.</text>
</comment>
<dbReference type="RefSeq" id="WP_373563455.1">
    <property type="nucleotide sequence ID" value="NZ_JACBYR010000002.1"/>
</dbReference>
<gene>
    <name evidence="2" type="ORF">FHW18_004623</name>
</gene>
<dbReference type="AlphaFoldDB" id="A0A7Y9IY89"/>
<proteinExistence type="inferred from homology"/>
<dbReference type="Proteomes" id="UP000542125">
    <property type="component" value="Unassembled WGS sequence"/>
</dbReference>
<dbReference type="InterPro" id="IPR042100">
    <property type="entry name" value="Bug_dom1"/>
</dbReference>
<dbReference type="PANTHER" id="PTHR42928:SF5">
    <property type="entry name" value="BLR1237 PROTEIN"/>
    <property type="match status" value="1"/>
</dbReference>
<keyword evidence="3" id="KW-1185">Reference proteome</keyword>
<sequence>MSALAAAVPATAQAAWPDRPVRLILPFPAGGTVDVVARLVAANLGQQLHTQFVVENVPGAGGTIATARVARAEPDGYTVLFTTPNHTINPSIIAKLPFDTEKDLVPVSLVAQIPELVVANGNQPFTDFKGFVAYARANPGKLDYASAGAGTLPHVTMELLLQKLDIKVTHIPYKGAAPAMNDLLGGQVALKMDTIATSAPQIGTGKLRPLAIASLKRSPLMPDVPTVAESGVPGYQATLWMGMLVPKGTSPAIVSTLNTAIAAVAKQPAYRKQLDAAGVESVATGPDAFRSLIHQEIGQWADVVRKSNIKAQ</sequence>
<organism evidence="2 3">
    <name type="scientific">Pigmentiphaga litoralis</name>
    <dbReference type="NCBI Taxonomy" id="516702"/>
    <lineage>
        <taxon>Bacteria</taxon>
        <taxon>Pseudomonadati</taxon>
        <taxon>Pseudomonadota</taxon>
        <taxon>Betaproteobacteria</taxon>
        <taxon>Burkholderiales</taxon>
        <taxon>Alcaligenaceae</taxon>
        <taxon>Pigmentiphaga</taxon>
    </lineage>
</organism>
<dbReference type="CDD" id="cd13578">
    <property type="entry name" value="PBP2_Bug27"/>
    <property type="match status" value="1"/>
</dbReference>
<dbReference type="PIRSF" id="PIRSF017082">
    <property type="entry name" value="YflP"/>
    <property type="match status" value="1"/>
</dbReference>
<dbReference type="Gene3D" id="3.40.190.10">
    <property type="entry name" value="Periplasmic binding protein-like II"/>
    <property type="match status" value="1"/>
</dbReference>
<protein>
    <submittedName>
        <fullName evidence="2">Tripartite-type tricarboxylate transporter receptor subunit TctC</fullName>
    </submittedName>
</protein>
<dbReference type="PANTHER" id="PTHR42928">
    <property type="entry name" value="TRICARBOXYLATE-BINDING PROTEIN"/>
    <property type="match status" value="1"/>
</dbReference>
<dbReference type="Pfam" id="PF03401">
    <property type="entry name" value="TctC"/>
    <property type="match status" value="1"/>
</dbReference>
<dbReference type="Gene3D" id="3.40.190.150">
    <property type="entry name" value="Bordetella uptake gene, domain 1"/>
    <property type="match status" value="1"/>
</dbReference>
<dbReference type="SUPFAM" id="SSF53850">
    <property type="entry name" value="Periplasmic binding protein-like II"/>
    <property type="match status" value="1"/>
</dbReference>
<evidence type="ECO:0000256" key="1">
    <source>
        <dbReference type="ARBA" id="ARBA00006987"/>
    </source>
</evidence>
<reference evidence="2 3" key="1">
    <citation type="submission" date="2020-07" db="EMBL/GenBank/DDBJ databases">
        <title>Genomic Encyclopedia of Type Strains, Phase IV (KMG-V): Genome sequencing to study the core and pangenomes of soil and plant-associated prokaryotes.</title>
        <authorList>
            <person name="Whitman W."/>
        </authorList>
    </citation>
    <scope>NUCLEOTIDE SEQUENCE [LARGE SCALE GENOMIC DNA]</scope>
    <source>
        <strain evidence="2 3">SAS40</strain>
    </source>
</reference>
<evidence type="ECO:0000313" key="2">
    <source>
        <dbReference type="EMBL" id="NYE85316.1"/>
    </source>
</evidence>
<keyword evidence="2" id="KW-0675">Receptor</keyword>
<accession>A0A7Y9IY89</accession>
<dbReference type="InterPro" id="IPR005064">
    <property type="entry name" value="BUG"/>
</dbReference>
<comment type="caution">
    <text evidence="2">The sequence shown here is derived from an EMBL/GenBank/DDBJ whole genome shotgun (WGS) entry which is preliminary data.</text>
</comment>
<evidence type="ECO:0000313" key="3">
    <source>
        <dbReference type="Proteomes" id="UP000542125"/>
    </source>
</evidence>
<name>A0A7Y9IY89_9BURK</name>